<proteinExistence type="predicted"/>
<dbReference type="EMBL" id="JYDH01000086">
    <property type="protein sequence ID" value="KRY33173.1"/>
    <property type="molecule type" value="Genomic_DNA"/>
</dbReference>
<comment type="caution">
    <text evidence="1">The sequence shown here is derived from an EMBL/GenBank/DDBJ whole genome shotgun (WGS) entry which is preliminary data.</text>
</comment>
<dbReference type="AlphaFoldDB" id="A0A0V1B859"/>
<sequence length="128" mass="14602">MATLEIELWCHLPLYRRTQCHNVGIHLQFLHKILCSYDCYNFVLYFRLNFGAIYLYTVEPNVTTSAFTCSFFTKFSVAMIATTSLNFGAIYLYTVEPNVTTSAFTCSFFTKFSVAMIATTSFCIPGDL</sequence>
<name>A0A0V1B859_TRISP</name>
<evidence type="ECO:0000313" key="2">
    <source>
        <dbReference type="Proteomes" id="UP000054776"/>
    </source>
</evidence>
<keyword evidence="2" id="KW-1185">Reference proteome</keyword>
<reference evidence="1 2" key="1">
    <citation type="submission" date="2015-01" db="EMBL/GenBank/DDBJ databases">
        <title>Evolution of Trichinella species and genotypes.</title>
        <authorList>
            <person name="Korhonen P.K."/>
            <person name="Edoardo P."/>
            <person name="Giuseppe L.R."/>
            <person name="Gasser R.B."/>
        </authorList>
    </citation>
    <scope>NUCLEOTIDE SEQUENCE [LARGE SCALE GENOMIC DNA]</scope>
    <source>
        <strain evidence="1">ISS3</strain>
    </source>
</reference>
<accession>A0A0V1B859</accession>
<protein>
    <submittedName>
        <fullName evidence="1">Uncharacterized protein</fullName>
    </submittedName>
</protein>
<evidence type="ECO:0000313" key="1">
    <source>
        <dbReference type="EMBL" id="KRY33173.1"/>
    </source>
</evidence>
<dbReference type="InParanoid" id="A0A0V1B859"/>
<dbReference type="Proteomes" id="UP000054776">
    <property type="component" value="Unassembled WGS sequence"/>
</dbReference>
<organism evidence="1 2">
    <name type="scientific">Trichinella spiralis</name>
    <name type="common">Trichina worm</name>
    <dbReference type="NCBI Taxonomy" id="6334"/>
    <lineage>
        <taxon>Eukaryota</taxon>
        <taxon>Metazoa</taxon>
        <taxon>Ecdysozoa</taxon>
        <taxon>Nematoda</taxon>
        <taxon>Enoplea</taxon>
        <taxon>Dorylaimia</taxon>
        <taxon>Trichinellida</taxon>
        <taxon>Trichinellidae</taxon>
        <taxon>Trichinella</taxon>
    </lineage>
</organism>
<gene>
    <name evidence="1" type="ORF">T01_859</name>
</gene>